<evidence type="ECO:0000256" key="1">
    <source>
        <dbReference type="ARBA" id="ARBA00001974"/>
    </source>
</evidence>
<keyword evidence="5" id="KW-0560">Oxidoreductase</keyword>
<dbReference type="Proteomes" id="UP001197214">
    <property type="component" value="Unassembled WGS sequence"/>
</dbReference>
<feature type="domain" description="Glucose-methanol-choline oxidoreductase C-terminal" evidence="7">
    <location>
        <begin position="390"/>
        <end position="537"/>
    </location>
</feature>
<dbReference type="Pfam" id="PF05199">
    <property type="entry name" value="GMC_oxred_C"/>
    <property type="match status" value="1"/>
</dbReference>
<evidence type="ECO:0000313" key="8">
    <source>
        <dbReference type="EMBL" id="MBW4330784.1"/>
    </source>
</evidence>
<keyword evidence="3" id="KW-0285">Flavoprotein</keyword>
<sequence length="552" mass="60599">MKNSYDAIVVGSGASGSFAVKELTERGLDVLLLEAGRPISDADFPENKSGPKEKGIQLSDRLRAALTGQPIQSKVALYGAQQRHLFVDDREHPYSTPKDAPFLWIRGKQLGGRLHTFGRVLLRWSDYDFKAASRDGHGQDWPIGYSDLEPWYERVEKLLQIRGCPEGIPNLPDSRFAGPSKLSAAERDFKTETEQRWPSRKAISWRYMPPNIRRVPQPILDAQETGRLTIRADAVVRRVLTDPESGLATGVEFADRRSKEIHIAHAGLVMLCASPIESVRLMLNSAGGRHPAGLGNASGNLGRYFLDQTISMIAGTVPGRTGNEIEDSVPPDPFYGVSGGVFIPRFANLDSVTDNRFLRGYGYQGTIGRLYSPPDAPAKFAIMGFGEVLPNADNRVSLHHSRKDRWGVPIPHIEIRMRENENAMARAQAESIYEMCANAGLETEWVATYLGLEEHGRGAFPDANWFSRMLFRLNYRRSMALGACIHESGGARMGTNPANSVLDPHNRVWGASNVYVTDASAFASGGCAGTTLTVMALSSRAAAHAAEQLGRV</sequence>
<feature type="domain" description="Glucose-methanol-choline oxidoreductase N-terminal" evidence="6">
    <location>
        <begin position="5"/>
        <end position="295"/>
    </location>
</feature>
<dbReference type="InterPro" id="IPR051473">
    <property type="entry name" value="P2Ox-like"/>
</dbReference>
<evidence type="ECO:0000256" key="2">
    <source>
        <dbReference type="ARBA" id="ARBA00010790"/>
    </source>
</evidence>
<dbReference type="PANTHER" id="PTHR42784:SF1">
    <property type="entry name" value="PYRANOSE 2-OXIDASE"/>
    <property type="match status" value="1"/>
</dbReference>
<organism evidence="8 9">
    <name type="scientific">Stakelama flava</name>
    <dbReference type="NCBI Taxonomy" id="2860338"/>
    <lineage>
        <taxon>Bacteria</taxon>
        <taxon>Pseudomonadati</taxon>
        <taxon>Pseudomonadota</taxon>
        <taxon>Alphaproteobacteria</taxon>
        <taxon>Sphingomonadales</taxon>
        <taxon>Sphingomonadaceae</taxon>
        <taxon>Stakelama</taxon>
    </lineage>
</organism>
<comment type="cofactor">
    <cofactor evidence="1">
        <name>FAD</name>
        <dbReference type="ChEBI" id="CHEBI:57692"/>
    </cofactor>
</comment>
<dbReference type="InterPro" id="IPR007867">
    <property type="entry name" value="GMC_OxRtase_C"/>
</dbReference>
<keyword evidence="9" id="KW-1185">Reference proteome</keyword>
<dbReference type="PANTHER" id="PTHR42784">
    <property type="entry name" value="PYRANOSE 2-OXIDASE"/>
    <property type="match status" value="1"/>
</dbReference>
<evidence type="ECO:0000256" key="4">
    <source>
        <dbReference type="ARBA" id="ARBA00022827"/>
    </source>
</evidence>
<comment type="caution">
    <text evidence="8">The sequence shown here is derived from an EMBL/GenBank/DDBJ whole genome shotgun (WGS) entry which is preliminary data.</text>
</comment>
<dbReference type="RefSeq" id="WP_219237884.1">
    <property type="nucleotide sequence ID" value="NZ_JAHWZX010000005.1"/>
</dbReference>
<evidence type="ECO:0000313" key="9">
    <source>
        <dbReference type="Proteomes" id="UP001197214"/>
    </source>
</evidence>
<proteinExistence type="inferred from homology"/>
<reference evidence="8 9" key="1">
    <citation type="submission" date="2021-07" db="EMBL/GenBank/DDBJ databases">
        <title>Stakelama flava sp. nov., a novel endophytic bacterium isolated from branch of Kandelia candel.</title>
        <authorList>
            <person name="Tuo L."/>
        </authorList>
    </citation>
    <scope>NUCLEOTIDE SEQUENCE [LARGE SCALE GENOMIC DNA]</scope>
    <source>
        <strain evidence="8 9">CBK3Z-3</strain>
    </source>
</reference>
<evidence type="ECO:0000259" key="6">
    <source>
        <dbReference type="Pfam" id="PF00732"/>
    </source>
</evidence>
<protein>
    <submittedName>
        <fullName evidence="8">GMC family oxidoreductase</fullName>
    </submittedName>
</protein>
<dbReference type="InterPro" id="IPR000172">
    <property type="entry name" value="GMC_OxRdtase_N"/>
</dbReference>
<comment type="similarity">
    <text evidence="2">Belongs to the GMC oxidoreductase family.</text>
</comment>
<dbReference type="Pfam" id="PF00732">
    <property type="entry name" value="GMC_oxred_N"/>
    <property type="match status" value="1"/>
</dbReference>
<dbReference type="EMBL" id="JAHWZX010000005">
    <property type="protein sequence ID" value="MBW4330784.1"/>
    <property type="molecule type" value="Genomic_DNA"/>
</dbReference>
<accession>A0ABS6XLI6</accession>
<name>A0ABS6XLI6_9SPHN</name>
<evidence type="ECO:0000259" key="7">
    <source>
        <dbReference type="Pfam" id="PF05199"/>
    </source>
</evidence>
<keyword evidence="4" id="KW-0274">FAD</keyword>
<evidence type="ECO:0000256" key="5">
    <source>
        <dbReference type="ARBA" id="ARBA00023002"/>
    </source>
</evidence>
<evidence type="ECO:0000256" key="3">
    <source>
        <dbReference type="ARBA" id="ARBA00022630"/>
    </source>
</evidence>
<gene>
    <name evidence="8" type="ORF">KY084_07820</name>
</gene>